<dbReference type="PANTHER" id="PTHR21294">
    <property type="entry name" value="ELECTRON TRANSFER FLAVOPROTEIN BETA-SUBUNIT"/>
    <property type="match status" value="1"/>
</dbReference>
<feature type="domain" description="Electron transfer flavoprotein alpha/beta-subunit N-terminal" evidence="5">
    <location>
        <begin position="28"/>
        <end position="260"/>
    </location>
</feature>
<organism evidence="6 7">
    <name type="scientific">Frankia nepalensis</name>
    <dbReference type="NCBI Taxonomy" id="1836974"/>
    <lineage>
        <taxon>Bacteria</taxon>
        <taxon>Bacillati</taxon>
        <taxon>Actinomycetota</taxon>
        <taxon>Actinomycetes</taxon>
        <taxon>Frankiales</taxon>
        <taxon>Frankiaceae</taxon>
        <taxon>Frankia</taxon>
    </lineage>
</organism>
<name>A0A937RTG4_9ACTN</name>
<proteinExistence type="predicted"/>
<evidence type="ECO:0000313" key="6">
    <source>
        <dbReference type="EMBL" id="MBL7633039.1"/>
    </source>
</evidence>
<dbReference type="SMART" id="SM00893">
    <property type="entry name" value="ETF"/>
    <property type="match status" value="1"/>
</dbReference>
<dbReference type="InterPro" id="IPR012255">
    <property type="entry name" value="ETF_b"/>
</dbReference>
<dbReference type="AlphaFoldDB" id="A0A937RTG4"/>
<sequence>MTAGSTAGPLVAVCLRVTDLRPEVDPLTGVLTQSPHGAGLSPADEAALERALTLAEAWSGRVLAVTAGPPIADGPLRAAAALGAQVLRVAWPPADGAHAAAPGGAHAHGPGLAAGRDPEPFGPVTDYLADLAGDTRALAEALAGAIRTVGEPALVLCGDHSPDRGTGALPAQLAHALGAAAALGLVDLRAEPAREGAGPRLLGERRLDGGRRERLRIPTPAVCSAEAAGLRPRRASLPALLAAGDAPIPVVEPAHGTGGAVRVAGVRAYRPRTRVIPPPTGGTPRERLLALTGALVAHDPPTIVGPTTPAEAADALLAYLTRNGYLTSKES</sequence>
<evidence type="ECO:0000256" key="2">
    <source>
        <dbReference type="ARBA" id="ARBA00011355"/>
    </source>
</evidence>
<evidence type="ECO:0000256" key="3">
    <source>
        <dbReference type="ARBA" id="ARBA00025649"/>
    </source>
</evidence>
<comment type="caution">
    <text evidence="6">The sequence shown here is derived from an EMBL/GenBank/DDBJ whole genome shotgun (WGS) entry which is preliminary data.</text>
</comment>
<dbReference type="InterPro" id="IPR014730">
    <property type="entry name" value="ETF_a/b_N"/>
</dbReference>
<dbReference type="InterPro" id="IPR014729">
    <property type="entry name" value="Rossmann-like_a/b/a_fold"/>
</dbReference>
<dbReference type="NCBIfam" id="TIGR04503">
    <property type="entry name" value="mft_etfB"/>
    <property type="match status" value="1"/>
</dbReference>
<protein>
    <submittedName>
        <fullName evidence="6">Mycofactocin-associated electron transfer flavoprotein beta subunit</fullName>
    </submittedName>
</protein>
<evidence type="ECO:0000256" key="1">
    <source>
        <dbReference type="ARBA" id="ARBA00001974"/>
    </source>
</evidence>
<dbReference type="GO" id="GO:0009055">
    <property type="term" value="F:electron transfer activity"/>
    <property type="evidence" value="ECO:0007669"/>
    <property type="project" value="InterPro"/>
</dbReference>
<keyword evidence="7" id="KW-1185">Reference proteome</keyword>
<evidence type="ECO:0000256" key="4">
    <source>
        <dbReference type="SAM" id="MobiDB-lite"/>
    </source>
</evidence>
<reference evidence="6" key="1">
    <citation type="submission" date="2020-12" db="EMBL/GenBank/DDBJ databases">
        <title>Genomic characterization of non-nitrogen-fixing Frankia strains.</title>
        <authorList>
            <person name="Carlos-Shanley C."/>
            <person name="Guerra T."/>
            <person name="Hahn D."/>
        </authorList>
    </citation>
    <scope>NUCLEOTIDE SEQUENCE</scope>
    <source>
        <strain evidence="6">CN6</strain>
    </source>
</reference>
<dbReference type="Pfam" id="PF01012">
    <property type="entry name" value="ETF"/>
    <property type="match status" value="2"/>
</dbReference>
<dbReference type="Proteomes" id="UP000604475">
    <property type="component" value="Unassembled WGS sequence"/>
</dbReference>
<dbReference type="EMBL" id="JAEACQ010000366">
    <property type="protein sequence ID" value="MBL7633039.1"/>
    <property type="molecule type" value="Genomic_DNA"/>
</dbReference>
<dbReference type="Gene3D" id="3.40.50.620">
    <property type="entry name" value="HUPs"/>
    <property type="match status" value="1"/>
</dbReference>
<evidence type="ECO:0000313" key="7">
    <source>
        <dbReference type="Proteomes" id="UP000604475"/>
    </source>
</evidence>
<feature type="compositionally biased region" description="Low complexity" evidence="4">
    <location>
        <begin position="98"/>
        <end position="115"/>
    </location>
</feature>
<feature type="region of interest" description="Disordered" evidence="4">
    <location>
        <begin position="98"/>
        <end position="117"/>
    </location>
</feature>
<dbReference type="InterPro" id="IPR030982">
    <property type="entry name" value="Mft_EtfB"/>
</dbReference>
<comment type="function">
    <text evidence="3">The electron transfer flavoprotein serves as a specific electron acceptor for other dehydrogenases. It transfers the electrons to the main respiratory chain via ETF-ubiquinone oxidoreductase (ETF dehydrogenase).</text>
</comment>
<comment type="cofactor">
    <cofactor evidence="1">
        <name>FAD</name>
        <dbReference type="ChEBI" id="CHEBI:57692"/>
    </cofactor>
</comment>
<accession>A0A937RTG4</accession>
<dbReference type="SUPFAM" id="SSF52402">
    <property type="entry name" value="Adenine nucleotide alpha hydrolases-like"/>
    <property type="match status" value="2"/>
</dbReference>
<gene>
    <name evidence="6" type="ORF">I7412_38990</name>
</gene>
<dbReference type="RefSeq" id="WP_203010367.1">
    <property type="nucleotide sequence ID" value="NZ_JADWYU010000193.1"/>
</dbReference>
<comment type="subunit">
    <text evidence="2">Heterodimer of an alpha and a beta subunit.</text>
</comment>
<evidence type="ECO:0000259" key="5">
    <source>
        <dbReference type="SMART" id="SM00893"/>
    </source>
</evidence>